<dbReference type="Pfam" id="PF04264">
    <property type="entry name" value="YceI"/>
    <property type="match status" value="1"/>
</dbReference>
<dbReference type="SMART" id="SM00867">
    <property type="entry name" value="YceI"/>
    <property type="match status" value="1"/>
</dbReference>
<accession>C1F2Y0</accession>
<dbReference type="InterPro" id="IPR036761">
    <property type="entry name" value="TTHA0802/YceI-like_sf"/>
</dbReference>
<dbReference type="InParanoid" id="C1F2Y0"/>
<dbReference type="PANTHER" id="PTHR34406:SF1">
    <property type="entry name" value="PROTEIN YCEI"/>
    <property type="match status" value="1"/>
</dbReference>
<sequence>MFLEFAAFAAKPCRGVRGSLRLSRSVLRITHGALIALVLVGATCGAAMAQTSLKIDPAKSQVQFSLGGFHEVNGFFKVSSGDIRFDRKTGAMSGLIAVEAASGNSGNSARDKKMKGDELHASKFPAITFAPTQFTGILKDAGESSIEVHGMFTLIGKPHSIVVPMTVTINGDQCVAKGSFVVPYVEWGMKDPTMMFMKEAKDVKIDLTLDGPLTQ</sequence>
<reference evidence="2 3" key="1">
    <citation type="journal article" date="2009" name="Appl. Environ. Microbiol.">
        <title>Three genomes from the phylum Acidobacteria provide insight into the lifestyles of these microorganisms in soils.</title>
        <authorList>
            <person name="Ward N.L."/>
            <person name="Challacombe J.F."/>
            <person name="Janssen P.H."/>
            <person name="Henrissat B."/>
            <person name="Coutinho P.M."/>
            <person name="Wu M."/>
            <person name="Xie G."/>
            <person name="Haft D.H."/>
            <person name="Sait M."/>
            <person name="Badger J."/>
            <person name="Barabote R.D."/>
            <person name="Bradley B."/>
            <person name="Brettin T.S."/>
            <person name="Brinkac L.M."/>
            <person name="Bruce D."/>
            <person name="Creasy T."/>
            <person name="Daugherty S.C."/>
            <person name="Davidsen T.M."/>
            <person name="DeBoy R.T."/>
            <person name="Detter J.C."/>
            <person name="Dodson R.J."/>
            <person name="Durkin A.S."/>
            <person name="Ganapathy A."/>
            <person name="Gwinn-Giglio M."/>
            <person name="Han C.S."/>
            <person name="Khouri H."/>
            <person name="Kiss H."/>
            <person name="Kothari S.P."/>
            <person name="Madupu R."/>
            <person name="Nelson K.E."/>
            <person name="Nelson W.C."/>
            <person name="Paulsen I."/>
            <person name="Penn K."/>
            <person name="Ren Q."/>
            <person name="Rosovitz M.J."/>
            <person name="Selengut J.D."/>
            <person name="Shrivastava S."/>
            <person name="Sullivan S.A."/>
            <person name="Tapia R."/>
            <person name="Thompson L.S."/>
            <person name="Watkins K.L."/>
            <person name="Yang Q."/>
            <person name="Yu C."/>
            <person name="Zafar N."/>
            <person name="Zhou L."/>
            <person name="Kuske C.R."/>
        </authorList>
    </citation>
    <scope>NUCLEOTIDE SEQUENCE [LARGE SCALE GENOMIC DNA]</scope>
    <source>
        <strain evidence="3">ATCC 51196 / DSM 11244 / BCRC 80197 / JCM 7670 / NBRC 15755 / NCIMB 13165 / 161</strain>
    </source>
</reference>
<dbReference type="RefSeq" id="WP_015896047.1">
    <property type="nucleotide sequence ID" value="NC_012483.1"/>
</dbReference>
<dbReference type="HOGENOM" id="CLU_1280889_0_0_0"/>
<dbReference type="AlphaFoldDB" id="C1F2Y0"/>
<evidence type="ECO:0000313" key="3">
    <source>
        <dbReference type="Proteomes" id="UP000002207"/>
    </source>
</evidence>
<dbReference type="PANTHER" id="PTHR34406">
    <property type="entry name" value="PROTEIN YCEI"/>
    <property type="match status" value="1"/>
</dbReference>
<dbReference type="Gene3D" id="2.40.128.110">
    <property type="entry name" value="Lipid/polyisoprenoid-binding, YceI-like"/>
    <property type="match status" value="1"/>
</dbReference>
<feature type="domain" description="Lipid/polyisoprenoid-binding YceI-like" evidence="1">
    <location>
        <begin position="52"/>
        <end position="212"/>
    </location>
</feature>
<proteinExistence type="predicted"/>
<dbReference type="SUPFAM" id="SSF101874">
    <property type="entry name" value="YceI-like"/>
    <property type="match status" value="1"/>
</dbReference>
<organism evidence="2 3">
    <name type="scientific">Acidobacterium capsulatum (strain ATCC 51196 / DSM 11244 / BCRC 80197 / JCM 7670 / NBRC 15755 / NCIMB 13165 / 161)</name>
    <dbReference type="NCBI Taxonomy" id="240015"/>
    <lineage>
        <taxon>Bacteria</taxon>
        <taxon>Pseudomonadati</taxon>
        <taxon>Acidobacteriota</taxon>
        <taxon>Terriglobia</taxon>
        <taxon>Terriglobales</taxon>
        <taxon>Acidobacteriaceae</taxon>
        <taxon>Acidobacterium</taxon>
    </lineage>
</organism>
<dbReference type="Proteomes" id="UP000002207">
    <property type="component" value="Chromosome"/>
</dbReference>
<dbReference type="EMBL" id="CP001472">
    <property type="protein sequence ID" value="ACO32548.1"/>
    <property type="molecule type" value="Genomic_DNA"/>
</dbReference>
<dbReference type="InterPro" id="IPR007372">
    <property type="entry name" value="Lipid/polyisoprenoid-bd_YceI"/>
</dbReference>
<keyword evidence="3" id="KW-1185">Reference proteome</keyword>
<dbReference type="KEGG" id="aca:ACP_0881"/>
<evidence type="ECO:0000313" key="2">
    <source>
        <dbReference type="EMBL" id="ACO32548.1"/>
    </source>
</evidence>
<gene>
    <name evidence="2" type="ordered locus">ACP_0881</name>
</gene>
<protein>
    <recommendedName>
        <fullName evidence="1">Lipid/polyisoprenoid-binding YceI-like domain-containing protein</fullName>
    </recommendedName>
</protein>
<name>C1F2Y0_ACIC5</name>
<dbReference type="eggNOG" id="COG2353">
    <property type="taxonomic scope" value="Bacteria"/>
</dbReference>
<evidence type="ECO:0000259" key="1">
    <source>
        <dbReference type="SMART" id="SM00867"/>
    </source>
</evidence>